<evidence type="ECO:0000256" key="6">
    <source>
        <dbReference type="ARBA" id="ARBA00022553"/>
    </source>
</evidence>
<evidence type="ECO:0000256" key="13">
    <source>
        <dbReference type="ARBA" id="ARBA00025783"/>
    </source>
</evidence>
<dbReference type="Proteomes" id="UP000654370">
    <property type="component" value="Unassembled WGS sequence"/>
</dbReference>
<evidence type="ECO:0000256" key="12">
    <source>
        <dbReference type="ARBA" id="ARBA00023242"/>
    </source>
</evidence>
<comment type="subcellular location">
    <subcellularLocation>
        <location evidence="2">Cytoplasm</location>
    </subcellularLocation>
    <subcellularLocation>
        <location evidence="1">Nucleus</location>
        <location evidence="1">Cajal body</location>
    </subcellularLocation>
    <subcellularLocation>
        <location evidence="3">Nucleus</location>
        <location evidence="3">Nucleolus</location>
    </subcellularLocation>
</comment>
<feature type="non-terminal residue" evidence="24">
    <location>
        <position position="1"/>
    </location>
</feature>
<evidence type="ECO:0000256" key="10">
    <source>
        <dbReference type="ARBA" id="ARBA00023015"/>
    </source>
</evidence>
<dbReference type="InterPro" id="IPR019012">
    <property type="entry name" value="RNA_cap_Gua-N2-MeTrfase"/>
</dbReference>
<dbReference type="GO" id="GO:0005730">
    <property type="term" value="C:nucleolus"/>
    <property type="evidence" value="ECO:0007669"/>
    <property type="project" value="UniProtKB-SubCell"/>
</dbReference>
<dbReference type="Pfam" id="PF09445">
    <property type="entry name" value="Methyltransf_15"/>
    <property type="match status" value="1"/>
</dbReference>
<evidence type="ECO:0000256" key="16">
    <source>
        <dbReference type="ARBA" id="ARBA00048763"/>
    </source>
</evidence>
<evidence type="ECO:0000256" key="23">
    <source>
        <dbReference type="SAM" id="MobiDB-lite"/>
    </source>
</evidence>
<feature type="region of interest" description="Disordered" evidence="23">
    <location>
        <begin position="79"/>
        <end position="100"/>
    </location>
</feature>
<comment type="subunit">
    <text evidence="20">May form homooligomers. Interacts with CREBBP/CBP, EED/WAIT1, EP300/P300, NCOA6/PRIP, PPARBP/PBP and SMN.</text>
</comment>
<evidence type="ECO:0000256" key="14">
    <source>
        <dbReference type="ARBA" id="ARBA00047418"/>
    </source>
</evidence>
<dbReference type="CDD" id="cd02440">
    <property type="entry name" value="AdoMet_MTases"/>
    <property type="match status" value="1"/>
</dbReference>
<comment type="catalytic activity">
    <reaction evidence="16">
        <text>a 5'-end (N(2),N(7)-dimethyl 5'-triphosphoguanosine)-ribonucleoside in snRNA + S-adenosyl-L-methionine = a 5'-end (N(2),N(2),N(7)-trimethyl 5'-triphosphoguanosine)-ribonucleoside in snRNA + S-adenosyl-L-homocysteine + H(+)</text>
        <dbReference type="Rhea" id="RHEA:78479"/>
        <dbReference type="Rhea" id="RHEA-COMP:19087"/>
        <dbReference type="Rhea" id="RHEA-COMP:19089"/>
        <dbReference type="ChEBI" id="CHEBI:15378"/>
        <dbReference type="ChEBI" id="CHEBI:57856"/>
        <dbReference type="ChEBI" id="CHEBI:59789"/>
        <dbReference type="ChEBI" id="CHEBI:167623"/>
        <dbReference type="ChEBI" id="CHEBI:172880"/>
    </reaction>
    <physiologicalReaction direction="left-to-right" evidence="16">
        <dbReference type="Rhea" id="RHEA:78480"/>
    </physiologicalReaction>
</comment>
<reference evidence="24" key="1">
    <citation type="submission" date="2020-12" db="EMBL/GenBank/DDBJ databases">
        <title>Metabolic potential, ecology and presence of endohyphal bacteria is reflected in genomic diversity of Mucoromycotina.</title>
        <authorList>
            <person name="Muszewska A."/>
            <person name="Okrasinska A."/>
            <person name="Steczkiewicz K."/>
            <person name="Drgas O."/>
            <person name="Orlowska M."/>
            <person name="Perlinska-Lenart U."/>
            <person name="Aleksandrzak-Piekarczyk T."/>
            <person name="Szatraj K."/>
            <person name="Zielenkiewicz U."/>
            <person name="Pilsyk S."/>
            <person name="Malc E."/>
            <person name="Mieczkowski P."/>
            <person name="Kruszewska J.S."/>
            <person name="Biernat P."/>
            <person name="Pawlowska J."/>
        </authorList>
    </citation>
    <scope>NUCLEOTIDE SEQUENCE</scope>
    <source>
        <strain evidence="24">WA0000067209</strain>
    </source>
</reference>
<dbReference type="EMBL" id="JAEPQZ010000003">
    <property type="protein sequence ID" value="KAG2183783.1"/>
    <property type="molecule type" value="Genomic_DNA"/>
</dbReference>
<feature type="compositionally biased region" description="Acidic residues" evidence="23">
    <location>
        <begin position="341"/>
        <end position="373"/>
    </location>
</feature>
<evidence type="ECO:0000256" key="8">
    <source>
        <dbReference type="ARBA" id="ARBA00022679"/>
    </source>
</evidence>
<evidence type="ECO:0000313" key="25">
    <source>
        <dbReference type="Proteomes" id="UP000654370"/>
    </source>
</evidence>
<feature type="region of interest" description="Disordered" evidence="23">
    <location>
        <begin position="340"/>
        <end position="395"/>
    </location>
</feature>
<evidence type="ECO:0000256" key="7">
    <source>
        <dbReference type="ARBA" id="ARBA00022603"/>
    </source>
</evidence>
<evidence type="ECO:0000256" key="21">
    <source>
        <dbReference type="ARBA" id="ARBA00079339"/>
    </source>
</evidence>
<dbReference type="GO" id="GO:0005737">
    <property type="term" value="C:cytoplasm"/>
    <property type="evidence" value="ECO:0007669"/>
    <property type="project" value="UniProtKB-SubCell"/>
</dbReference>
<evidence type="ECO:0000256" key="15">
    <source>
        <dbReference type="ARBA" id="ARBA00048740"/>
    </source>
</evidence>
<evidence type="ECO:0000256" key="18">
    <source>
        <dbReference type="ARBA" id="ARBA00049790"/>
    </source>
</evidence>
<sequence length="395" mass="43925">MAIHQPSSSPPTSELLPNSPLSEASYDSAELQEAHVVEEAVEPATEPDYDTVTRESGHPQSLLEFAKQIVDNAPANFAATTREEQKQKSKKSRKKKKKGLPVDLTAGMTVEERVEFTHFEGKRVRYEAKEMKGELKKYWYKRYDLFSKYDDGIKMDRESWFSVTPEKIAVHLAERCRADTIVDAFCGSGGNAIQFAFTCERVIAIDIDPIKLHCAKHNAEIYGVADRIEFILGDFMQLAPSLKADVVFLSPPWGGPSYIGAEVFDLETMIPMNGLELYAKAKAITSNVAYFVPRNTDPKQLASLAGEGNLCEVEQNYLQGYLKALTAYYGELLDPSLALQAEEEEDESDEQDTTEQDSSEDESTEASDSDADDNQVNAAGGKRSINDDDTTQRKA</sequence>
<gene>
    <name evidence="24" type="ORF">INT43_006794</name>
</gene>
<accession>A0A8H7Q0R3</accession>
<dbReference type="FunFam" id="3.40.50.150:FF:000066">
    <property type="entry name" value="Trimethylguanosine synthase 1"/>
    <property type="match status" value="1"/>
</dbReference>
<dbReference type="Gene3D" id="3.40.50.150">
    <property type="entry name" value="Vaccinia Virus protein VP39"/>
    <property type="match status" value="1"/>
</dbReference>
<evidence type="ECO:0000256" key="5">
    <source>
        <dbReference type="ARBA" id="ARBA00022490"/>
    </source>
</evidence>
<dbReference type="SUPFAM" id="SSF53335">
    <property type="entry name" value="S-adenosyl-L-methionine-dependent methyltransferases"/>
    <property type="match status" value="1"/>
</dbReference>
<dbReference type="PANTHER" id="PTHR14741">
    <property type="entry name" value="S-ADENOSYLMETHIONINE-DEPENDENT METHYLTRANSFERASE RELATED"/>
    <property type="match status" value="1"/>
</dbReference>
<keyword evidence="8" id="KW-0808">Transferase</keyword>
<evidence type="ECO:0000256" key="19">
    <source>
        <dbReference type="ARBA" id="ARBA00057179"/>
    </source>
</evidence>
<evidence type="ECO:0000256" key="9">
    <source>
        <dbReference type="ARBA" id="ARBA00022691"/>
    </source>
</evidence>
<comment type="caution">
    <text evidence="24">The sequence shown here is derived from an EMBL/GenBank/DDBJ whole genome shotgun (WGS) entry which is preliminary data.</text>
</comment>
<organism evidence="24 25">
    <name type="scientific">Mortierella isabellina</name>
    <name type="common">Filamentous fungus</name>
    <name type="synonym">Umbelopsis isabellina</name>
    <dbReference type="NCBI Taxonomy" id="91625"/>
    <lineage>
        <taxon>Eukaryota</taxon>
        <taxon>Fungi</taxon>
        <taxon>Fungi incertae sedis</taxon>
        <taxon>Mucoromycota</taxon>
        <taxon>Mucoromycotina</taxon>
        <taxon>Umbelopsidomycetes</taxon>
        <taxon>Umbelopsidales</taxon>
        <taxon>Umbelopsidaceae</taxon>
        <taxon>Umbelopsis</taxon>
    </lineage>
</organism>
<keyword evidence="12" id="KW-0539">Nucleus</keyword>
<comment type="catalytic activity">
    <reaction evidence="17">
        <text>a 5'-end (N(7)-methyl 5'-triphosphoguanosine)-ribonucleoside in snRNA + S-adenosyl-L-methionine = a 5'-end (N(2),N(7)-dimethyl 5'-triphosphoguanosine)-ribonucleoside in snRNA + S-adenosyl-L-homocysteine + H(+)</text>
        <dbReference type="Rhea" id="RHEA:78471"/>
        <dbReference type="Rhea" id="RHEA-COMP:19085"/>
        <dbReference type="Rhea" id="RHEA-COMP:19087"/>
        <dbReference type="ChEBI" id="CHEBI:15378"/>
        <dbReference type="ChEBI" id="CHEBI:57856"/>
        <dbReference type="ChEBI" id="CHEBI:59789"/>
        <dbReference type="ChEBI" id="CHEBI:156461"/>
        <dbReference type="ChEBI" id="CHEBI:172880"/>
    </reaction>
    <physiologicalReaction direction="left-to-right" evidence="17">
        <dbReference type="Rhea" id="RHEA:78472"/>
    </physiologicalReaction>
</comment>
<evidence type="ECO:0000256" key="11">
    <source>
        <dbReference type="ARBA" id="ARBA00023163"/>
    </source>
</evidence>
<feature type="compositionally biased region" description="Basic and acidic residues" evidence="23">
    <location>
        <begin position="384"/>
        <end position="395"/>
    </location>
</feature>
<keyword evidence="10" id="KW-0805">Transcription regulation</keyword>
<proteinExistence type="inferred from homology"/>
<feature type="region of interest" description="Disordered" evidence="23">
    <location>
        <begin position="1"/>
        <end position="31"/>
    </location>
</feature>
<evidence type="ECO:0000256" key="1">
    <source>
        <dbReference type="ARBA" id="ARBA00004408"/>
    </source>
</evidence>
<evidence type="ECO:0000256" key="17">
    <source>
        <dbReference type="ARBA" id="ARBA00049075"/>
    </source>
</evidence>
<keyword evidence="6" id="KW-0597">Phosphoprotein</keyword>
<name>A0A8H7Q0R3_MORIS</name>
<comment type="similarity">
    <text evidence="13">Belongs to the methyltransferase superfamily. Trimethylguanosine synthase family.</text>
</comment>
<evidence type="ECO:0000256" key="3">
    <source>
        <dbReference type="ARBA" id="ARBA00004604"/>
    </source>
</evidence>
<keyword evidence="25" id="KW-1185">Reference proteome</keyword>
<protein>
    <recommendedName>
        <fullName evidence="4">Trimethylguanosine synthase</fullName>
    </recommendedName>
    <alternativeName>
        <fullName evidence="18">Cap-specific guanine-N(2) methyltransferase</fullName>
    </alternativeName>
    <alternativeName>
        <fullName evidence="21">Nuclear receptor coactivator 6-interacting protein</fullName>
    </alternativeName>
    <alternativeName>
        <fullName evidence="22">PRIP-interacting protein with methyltransferase motif</fullName>
    </alternativeName>
</protein>
<feature type="compositionally biased region" description="Basic residues" evidence="23">
    <location>
        <begin position="88"/>
        <end position="99"/>
    </location>
</feature>
<dbReference type="InterPro" id="IPR029063">
    <property type="entry name" value="SAM-dependent_MTases_sf"/>
</dbReference>
<evidence type="ECO:0000313" key="24">
    <source>
        <dbReference type="EMBL" id="KAG2183783.1"/>
    </source>
</evidence>
<dbReference type="GO" id="GO:0015030">
    <property type="term" value="C:Cajal body"/>
    <property type="evidence" value="ECO:0007669"/>
    <property type="project" value="UniProtKB-SubCell"/>
</dbReference>
<evidence type="ECO:0000256" key="2">
    <source>
        <dbReference type="ARBA" id="ARBA00004496"/>
    </source>
</evidence>
<keyword evidence="7" id="KW-0489">Methyltransferase</keyword>
<evidence type="ECO:0000256" key="22">
    <source>
        <dbReference type="ARBA" id="ARBA00081504"/>
    </source>
</evidence>
<comment type="function">
    <text evidence="19">Catalyzes the 2 serial methylation steps for the conversion of the 7-monomethylguanosine (m(7)G) caps of snRNAs and snoRNAs to a 2,2,7-trimethylguanosine (m(2,2,7)G) cap structure. The enzyme is specific for guanine, and N7 methylation must precede N2 methylation. Hypermethylation of the m7G cap of U snRNAs leads to their concentration in nuclear foci, their colocalization with coilin and the formation of canonical Cajal bodies (CBs). Plays a role in transcriptional regulation.</text>
</comment>
<comment type="catalytic activity">
    <reaction evidence="14">
        <text>a 5'-end (N(2),N(7)-dimethyl 5'-triphosphoguanosine)-ribonucleoside in snoRNA + S-adenosyl-L-methionine = a 5'-end (N(2),N(2),N(7)-trimethyl 5'-triphosphoguanosine)-ribonucleoside in snoRNA + S-adenosyl-L-homocysteine + H(+)</text>
        <dbReference type="Rhea" id="RHEA:78507"/>
        <dbReference type="Rhea" id="RHEA-COMP:19088"/>
        <dbReference type="Rhea" id="RHEA-COMP:19090"/>
        <dbReference type="ChEBI" id="CHEBI:15378"/>
        <dbReference type="ChEBI" id="CHEBI:57856"/>
        <dbReference type="ChEBI" id="CHEBI:59789"/>
        <dbReference type="ChEBI" id="CHEBI:167623"/>
        <dbReference type="ChEBI" id="CHEBI:172880"/>
    </reaction>
    <physiologicalReaction direction="left-to-right" evidence="14">
        <dbReference type="Rhea" id="RHEA:78508"/>
    </physiologicalReaction>
</comment>
<evidence type="ECO:0000256" key="20">
    <source>
        <dbReference type="ARBA" id="ARBA00064494"/>
    </source>
</evidence>
<comment type="catalytic activity">
    <reaction evidence="15">
        <text>a 5'-end (N(7)-methyl 5'-triphosphoguanosine)-ribonucleoside in snoRNA + S-adenosyl-L-methionine = a 5'-end (N(2),N(7)-dimethyl 5'-triphosphoguanosine)-ribonucleoside in snoRNA + S-adenosyl-L-homocysteine + H(+)</text>
        <dbReference type="Rhea" id="RHEA:78475"/>
        <dbReference type="Rhea" id="RHEA-COMP:19086"/>
        <dbReference type="Rhea" id="RHEA-COMP:19088"/>
        <dbReference type="ChEBI" id="CHEBI:15378"/>
        <dbReference type="ChEBI" id="CHEBI:57856"/>
        <dbReference type="ChEBI" id="CHEBI:59789"/>
        <dbReference type="ChEBI" id="CHEBI:156461"/>
        <dbReference type="ChEBI" id="CHEBI:172880"/>
    </reaction>
    <physiologicalReaction direction="left-to-right" evidence="15">
        <dbReference type="Rhea" id="RHEA:78476"/>
    </physiologicalReaction>
</comment>
<dbReference type="GO" id="GO:0071164">
    <property type="term" value="F:RNA cap trimethylguanosine synthase activity"/>
    <property type="evidence" value="ECO:0007669"/>
    <property type="project" value="TreeGrafter"/>
</dbReference>
<dbReference type="AlphaFoldDB" id="A0A8H7Q0R3"/>
<feature type="region of interest" description="Disordered" evidence="23">
    <location>
        <begin position="41"/>
        <end position="60"/>
    </location>
</feature>
<dbReference type="PANTHER" id="PTHR14741:SF32">
    <property type="entry name" value="TRIMETHYLGUANOSINE SYNTHASE"/>
    <property type="match status" value="1"/>
</dbReference>
<keyword evidence="9" id="KW-0949">S-adenosyl-L-methionine</keyword>
<keyword evidence="5" id="KW-0963">Cytoplasm</keyword>
<evidence type="ECO:0000256" key="4">
    <source>
        <dbReference type="ARBA" id="ARBA00018517"/>
    </source>
</evidence>
<dbReference type="OrthoDB" id="194443at2759"/>
<keyword evidence="11" id="KW-0804">Transcription</keyword>